<keyword evidence="3" id="KW-0966">Cell projection</keyword>
<feature type="compositionally biased region" description="Low complexity" evidence="1">
    <location>
        <begin position="498"/>
        <end position="511"/>
    </location>
</feature>
<dbReference type="Proteomes" id="UP000504606">
    <property type="component" value="Unplaced"/>
</dbReference>
<name>A0A6J1TNG2_FRAOC</name>
<reference evidence="3" key="1">
    <citation type="submission" date="2025-08" db="UniProtKB">
        <authorList>
            <consortium name="RefSeq"/>
        </authorList>
    </citation>
    <scope>IDENTIFICATION</scope>
    <source>
        <tissue evidence="3">Whole organism</tissue>
    </source>
</reference>
<feature type="compositionally biased region" description="Low complexity" evidence="1">
    <location>
        <begin position="265"/>
        <end position="276"/>
    </location>
</feature>
<dbReference type="RefSeq" id="XP_026294337.2">
    <property type="nucleotide sequence ID" value="XM_026438552.2"/>
</dbReference>
<keyword evidence="2" id="KW-1185">Reference proteome</keyword>
<sequence>MLNKTDVSDQITGLRPKVRQAAVHLAHHLTKEIKKCQGRKGPKAEKFHKKAETYRKEVLLLKKIKEDSVSRYALRMDFSEREKLLGDINLPLETKVIVKLATHNSVASHIKSFREKHPDWASKLPNLLETLGIRAKFKKKIQKEQEKQKRKLSRKQATSEGSHEDDGKLLKQKTTSEALKKSSKKIESSGEGASNSDIENSDSESDVLQSSDDENVLEISTDKFHNCAEEEEDGQEEEEEEEEEDGDEEDDDDNDAEDSSDSEDSILSGSENAISSESEDAISSDNDAIDVNNKCDKGKNKTLKLSKSKSDDFIPMKSRSKFAEVRRFSDLIGEKTILKDRKEPESISPNLDENSENELGDNEAVEEDTFFMTGENRFLKTTAVKRENGVGLESSRRNAKDIDEEPNQWSINGKILKGNRAERRAKFLGRDLKKRKPRQLDKSKDFTRPAQKEKKAGGSFSKFPSMDKSVDGKPFKHQQFDRKPKNGKEFPEKKGNISGKSSQNASSASEALHPSWEAKRKQKVSLDNFQGKKIKFDD</sequence>
<feature type="compositionally biased region" description="Basic and acidic residues" evidence="1">
    <location>
        <begin position="468"/>
        <end position="495"/>
    </location>
</feature>
<evidence type="ECO:0000256" key="1">
    <source>
        <dbReference type="SAM" id="MobiDB-lite"/>
    </source>
</evidence>
<dbReference type="GO" id="GO:0005634">
    <property type="term" value="C:nucleus"/>
    <property type="evidence" value="ECO:0007669"/>
    <property type="project" value="TreeGrafter"/>
</dbReference>
<feature type="region of interest" description="Disordered" evidence="1">
    <location>
        <begin position="144"/>
        <end position="308"/>
    </location>
</feature>
<feature type="compositionally biased region" description="Basic and acidic residues" evidence="1">
    <location>
        <begin position="178"/>
        <end position="188"/>
    </location>
</feature>
<feature type="compositionally biased region" description="Acidic residues" evidence="1">
    <location>
        <begin position="353"/>
        <end position="362"/>
    </location>
</feature>
<dbReference type="InterPro" id="IPR037393">
    <property type="entry name" value="Bud22/SRFB1"/>
</dbReference>
<protein>
    <submittedName>
        <fullName evidence="3">Cilia- and flagella-associated protein 251</fullName>
    </submittedName>
</protein>
<dbReference type="KEGG" id="foc:113218277"/>
<feature type="compositionally biased region" description="Basic and acidic residues" evidence="1">
    <location>
        <begin position="438"/>
        <end position="456"/>
    </location>
</feature>
<gene>
    <name evidence="3" type="primary">LOC113218277</name>
</gene>
<dbReference type="GO" id="GO:0030490">
    <property type="term" value="P:maturation of SSU-rRNA"/>
    <property type="evidence" value="ECO:0007669"/>
    <property type="project" value="TreeGrafter"/>
</dbReference>
<feature type="compositionally biased region" description="Acidic residues" evidence="1">
    <location>
        <begin position="229"/>
        <end position="264"/>
    </location>
</feature>
<dbReference type="PANTHER" id="PTHR23325">
    <property type="entry name" value="SERUM RESPONSE FACTOR-BINDING"/>
    <property type="match status" value="1"/>
</dbReference>
<dbReference type="GeneID" id="113218277"/>
<organism evidence="2 3">
    <name type="scientific">Frankliniella occidentalis</name>
    <name type="common">Western flower thrips</name>
    <name type="synonym">Euthrips occidentalis</name>
    <dbReference type="NCBI Taxonomy" id="133901"/>
    <lineage>
        <taxon>Eukaryota</taxon>
        <taxon>Metazoa</taxon>
        <taxon>Ecdysozoa</taxon>
        <taxon>Arthropoda</taxon>
        <taxon>Hexapoda</taxon>
        <taxon>Insecta</taxon>
        <taxon>Pterygota</taxon>
        <taxon>Neoptera</taxon>
        <taxon>Paraneoptera</taxon>
        <taxon>Thysanoptera</taxon>
        <taxon>Terebrantia</taxon>
        <taxon>Thripoidea</taxon>
        <taxon>Thripidae</taxon>
        <taxon>Frankliniella</taxon>
    </lineage>
</organism>
<feature type="compositionally biased region" description="Basic and acidic residues" evidence="1">
    <location>
        <begin position="419"/>
        <end position="431"/>
    </location>
</feature>
<accession>A0A6J1TNG2</accession>
<feature type="compositionally biased region" description="Basic and acidic residues" evidence="1">
    <location>
        <begin position="388"/>
        <end position="401"/>
    </location>
</feature>
<evidence type="ECO:0000313" key="3">
    <source>
        <dbReference type="RefSeq" id="XP_026294337.2"/>
    </source>
</evidence>
<dbReference type="OrthoDB" id="3364872at2759"/>
<feature type="region of interest" description="Disordered" evidence="1">
    <location>
        <begin position="337"/>
        <end position="362"/>
    </location>
</feature>
<proteinExistence type="predicted"/>
<feature type="compositionally biased region" description="Acidic residues" evidence="1">
    <location>
        <begin position="199"/>
        <end position="216"/>
    </location>
</feature>
<dbReference type="GO" id="GO:0030686">
    <property type="term" value="C:90S preribosome"/>
    <property type="evidence" value="ECO:0007669"/>
    <property type="project" value="TreeGrafter"/>
</dbReference>
<keyword evidence="3" id="KW-0282">Flagellum</keyword>
<evidence type="ECO:0000313" key="2">
    <source>
        <dbReference type="Proteomes" id="UP000504606"/>
    </source>
</evidence>
<dbReference type="AlphaFoldDB" id="A0A6J1TNG2"/>
<feature type="region of interest" description="Disordered" evidence="1">
    <location>
        <begin position="388"/>
        <end position="524"/>
    </location>
</feature>
<feature type="compositionally biased region" description="Low complexity" evidence="1">
    <location>
        <begin position="189"/>
        <end position="198"/>
    </location>
</feature>
<keyword evidence="3" id="KW-0969">Cilium</keyword>
<dbReference type="PANTHER" id="PTHR23325:SF1">
    <property type="entry name" value="SERUM RESPONSE FACTOR-BINDING PROTEIN 1"/>
    <property type="match status" value="1"/>
</dbReference>